<accession>A0A844EDU6</accession>
<organism evidence="2 3">
    <name type="scientific">Lentilactobacillus parabuchneri</name>
    <dbReference type="NCBI Taxonomy" id="152331"/>
    <lineage>
        <taxon>Bacteria</taxon>
        <taxon>Bacillati</taxon>
        <taxon>Bacillota</taxon>
        <taxon>Bacilli</taxon>
        <taxon>Lactobacillales</taxon>
        <taxon>Lactobacillaceae</taxon>
        <taxon>Lentilactobacillus</taxon>
    </lineage>
</organism>
<dbReference type="EMBL" id="WKKY01000002">
    <property type="protein sequence ID" value="MSE19775.1"/>
    <property type="molecule type" value="Genomic_DNA"/>
</dbReference>
<dbReference type="InterPro" id="IPR010359">
    <property type="entry name" value="IrrE_HExxH"/>
</dbReference>
<reference evidence="2 3" key="1">
    <citation type="submission" date="2019-11" db="EMBL/GenBank/DDBJ databases">
        <title>Draft Genome Sequence of Plant Growth-Promoting Rhizosphere-Associated Bacteria.</title>
        <authorList>
            <person name="Vasilyev I.Y."/>
            <person name="Radchenko V."/>
            <person name="Ilnitskaya E.V."/>
        </authorList>
    </citation>
    <scope>NUCLEOTIDE SEQUENCE [LARGE SCALE GENOMIC DNA]</scope>
    <source>
        <strain evidence="2 3">VRA_07sq_f</strain>
    </source>
</reference>
<proteinExistence type="predicted"/>
<dbReference type="Proteomes" id="UP000491237">
    <property type="component" value="Unassembled WGS sequence"/>
</dbReference>
<name>A0A844EDU6_9LACO</name>
<feature type="domain" description="IrrE N-terminal-like" evidence="1">
    <location>
        <begin position="15"/>
        <end position="99"/>
    </location>
</feature>
<dbReference type="AlphaFoldDB" id="A0A844EDU6"/>
<gene>
    <name evidence="2" type="ORF">GKC44_00555</name>
</gene>
<protein>
    <submittedName>
        <fullName evidence="2">ImmA/IrrE family metallo-endopeptidase</fullName>
    </submittedName>
</protein>
<sequence length="140" mass="16336">MDDLATELLNYAFDMGISVVLTNKLQSDTPPLADIDKNRIVINLNWYRPRQIPLQICHEIAHIKHHDQNVHVLAFSSIFSNPKDELSANTAAIKMLIPRFFDDVEPEDINAQDFMDYFDIPSHLYKIVVEEIHKYVEKHY</sequence>
<dbReference type="Pfam" id="PF06114">
    <property type="entry name" value="Peptidase_M78"/>
    <property type="match status" value="1"/>
</dbReference>
<comment type="caution">
    <text evidence="2">The sequence shown here is derived from an EMBL/GenBank/DDBJ whole genome shotgun (WGS) entry which is preliminary data.</text>
</comment>
<evidence type="ECO:0000313" key="3">
    <source>
        <dbReference type="Proteomes" id="UP000491237"/>
    </source>
</evidence>
<evidence type="ECO:0000259" key="1">
    <source>
        <dbReference type="Pfam" id="PF06114"/>
    </source>
</evidence>
<evidence type="ECO:0000313" key="2">
    <source>
        <dbReference type="EMBL" id="MSE19775.1"/>
    </source>
</evidence>